<proteinExistence type="predicted"/>
<comment type="caution">
    <text evidence="1">The sequence shown here is derived from an EMBL/GenBank/DDBJ whole genome shotgun (WGS) entry which is preliminary data.</text>
</comment>
<dbReference type="RefSeq" id="WP_138154927.1">
    <property type="nucleotide sequence ID" value="NZ_JRPC02000003.1"/>
</dbReference>
<organism evidence="1 2">
    <name type="scientific">Helicobacter apodemus</name>
    <dbReference type="NCBI Taxonomy" id="135569"/>
    <lineage>
        <taxon>Bacteria</taxon>
        <taxon>Pseudomonadati</taxon>
        <taxon>Campylobacterota</taxon>
        <taxon>Epsilonproteobacteria</taxon>
        <taxon>Campylobacterales</taxon>
        <taxon>Helicobacteraceae</taxon>
        <taxon>Helicobacter</taxon>
    </lineage>
</organism>
<dbReference type="EMBL" id="JRPC02000003">
    <property type="protein sequence ID" value="TLE16866.1"/>
    <property type="molecule type" value="Genomic_DNA"/>
</dbReference>
<keyword evidence="2" id="KW-1185">Reference proteome</keyword>
<gene>
    <name evidence="1" type="ORF">LS72_001950</name>
</gene>
<protein>
    <submittedName>
        <fullName evidence="1">Uncharacterized protein</fullName>
    </submittedName>
</protein>
<name>A0A4U8UIN4_9HELI</name>
<reference evidence="1 2" key="1">
    <citation type="journal article" date="2014" name="Genome Announc.">
        <title>Draft genome sequences of eight enterohepatic helicobacter species isolated from both laboratory and wild rodents.</title>
        <authorList>
            <person name="Sheh A."/>
            <person name="Shen Z."/>
            <person name="Fox J.G."/>
        </authorList>
    </citation>
    <scope>NUCLEOTIDE SEQUENCE [LARGE SCALE GENOMIC DNA]</scope>
    <source>
        <strain evidence="1 2">MIT-03-7007</strain>
    </source>
</reference>
<dbReference type="AlphaFoldDB" id="A0A4U8UIN4"/>
<dbReference type="Proteomes" id="UP000029920">
    <property type="component" value="Unassembled WGS sequence"/>
</dbReference>
<sequence length="62" mass="7085">MITKLRLESKELDSKVESFVWDCKVIVFAVLALTLEFVLECKTWLLRGILLPPPPQGIMLVI</sequence>
<accession>A0A4U8UIN4</accession>
<evidence type="ECO:0000313" key="2">
    <source>
        <dbReference type="Proteomes" id="UP000029920"/>
    </source>
</evidence>
<evidence type="ECO:0000313" key="1">
    <source>
        <dbReference type="EMBL" id="TLE16866.1"/>
    </source>
</evidence>